<name>A0AAW2SSP2_9LAMI</name>
<protein>
    <submittedName>
        <fullName evidence="1">Uncharacterized protein</fullName>
    </submittedName>
</protein>
<proteinExistence type="predicted"/>
<organism evidence="1">
    <name type="scientific">Sesamum latifolium</name>
    <dbReference type="NCBI Taxonomy" id="2727402"/>
    <lineage>
        <taxon>Eukaryota</taxon>
        <taxon>Viridiplantae</taxon>
        <taxon>Streptophyta</taxon>
        <taxon>Embryophyta</taxon>
        <taxon>Tracheophyta</taxon>
        <taxon>Spermatophyta</taxon>
        <taxon>Magnoliopsida</taxon>
        <taxon>eudicotyledons</taxon>
        <taxon>Gunneridae</taxon>
        <taxon>Pentapetalae</taxon>
        <taxon>asterids</taxon>
        <taxon>lamiids</taxon>
        <taxon>Lamiales</taxon>
        <taxon>Pedaliaceae</taxon>
        <taxon>Sesamum</taxon>
    </lineage>
</organism>
<comment type="caution">
    <text evidence="1">The sequence shown here is derived from an EMBL/GenBank/DDBJ whole genome shotgun (WGS) entry which is preliminary data.</text>
</comment>
<gene>
    <name evidence="1" type="ORF">Slati_4420300</name>
</gene>
<reference evidence="1" key="1">
    <citation type="submission" date="2020-06" db="EMBL/GenBank/DDBJ databases">
        <authorList>
            <person name="Li T."/>
            <person name="Hu X."/>
            <person name="Zhang T."/>
            <person name="Song X."/>
            <person name="Zhang H."/>
            <person name="Dai N."/>
            <person name="Sheng W."/>
            <person name="Hou X."/>
            <person name="Wei L."/>
        </authorList>
    </citation>
    <scope>NUCLEOTIDE SEQUENCE</scope>
    <source>
        <strain evidence="1">KEN1</strain>
        <tissue evidence="1">Leaf</tissue>
    </source>
</reference>
<dbReference type="AlphaFoldDB" id="A0AAW2SSP2"/>
<dbReference type="EMBL" id="JACGWN010000016">
    <property type="protein sequence ID" value="KAL0394541.1"/>
    <property type="molecule type" value="Genomic_DNA"/>
</dbReference>
<accession>A0AAW2SSP2</accession>
<evidence type="ECO:0000313" key="1">
    <source>
        <dbReference type="EMBL" id="KAL0394541.1"/>
    </source>
</evidence>
<sequence>MGLGMPQGVHGAPLFTLLQDQGPYGGSAPYVVSTMRIAQDGLFALAFNMIPGRTQARCQSWRII</sequence>
<reference evidence="1" key="2">
    <citation type="journal article" date="2024" name="Plant">
        <title>Genomic evolution and insights into agronomic trait innovations of Sesamum species.</title>
        <authorList>
            <person name="Miao H."/>
            <person name="Wang L."/>
            <person name="Qu L."/>
            <person name="Liu H."/>
            <person name="Sun Y."/>
            <person name="Le M."/>
            <person name="Wang Q."/>
            <person name="Wei S."/>
            <person name="Zheng Y."/>
            <person name="Lin W."/>
            <person name="Duan Y."/>
            <person name="Cao H."/>
            <person name="Xiong S."/>
            <person name="Wang X."/>
            <person name="Wei L."/>
            <person name="Li C."/>
            <person name="Ma Q."/>
            <person name="Ju M."/>
            <person name="Zhao R."/>
            <person name="Li G."/>
            <person name="Mu C."/>
            <person name="Tian Q."/>
            <person name="Mei H."/>
            <person name="Zhang T."/>
            <person name="Gao T."/>
            <person name="Zhang H."/>
        </authorList>
    </citation>
    <scope>NUCLEOTIDE SEQUENCE</scope>
    <source>
        <strain evidence="1">KEN1</strain>
    </source>
</reference>